<dbReference type="EMBL" id="CP025791">
    <property type="protein sequence ID" value="AUP80688.1"/>
    <property type="molecule type" value="Genomic_DNA"/>
</dbReference>
<sequence>MKADKKAYLEHNLSDSIIWAKIKQGDTGALGELYDRYVDDLFLYGLKQTKEKDYIEDCIHDLFLDLYKYKAKLADTDNVKYYLLKSLKRKIIKKYNKKVVPIQSDDSLSILQSSTNSIESEESKIINSESILKQSMMLEGALKELTEKQRKSVILRIVEDMPYEEIAQIMGISVPSVRTNIYRALKLLRKSPILFLIFTASGMSFIKWLF</sequence>
<dbReference type="InterPro" id="IPR013249">
    <property type="entry name" value="RNA_pol_sigma70_r4_t2"/>
</dbReference>
<evidence type="ECO:0000313" key="8">
    <source>
        <dbReference type="Proteomes" id="UP000235826"/>
    </source>
</evidence>
<evidence type="ECO:0000256" key="2">
    <source>
        <dbReference type="ARBA" id="ARBA00023015"/>
    </source>
</evidence>
<dbReference type="NCBIfam" id="TIGR02937">
    <property type="entry name" value="sigma70-ECF"/>
    <property type="match status" value="1"/>
</dbReference>
<dbReference type="OrthoDB" id="9150024at2"/>
<dbReference type="CDD" id="cd06171">
    <property type="entry name" value="Sigma70_r4"/>
    <property type="match status" value="1"/>
</dbReference>
<dbReference type="Gene3D" id="1.10.1740.10">
    <property type="match status" value="1"/>
</dbReference>
<dbReference type="InterPro" id="IPR014284">
    <property type="entry name" value="RNA_pol_sigma-70_dom"/>
</dbReference>
<dbReference type="PANTHER" id="PTHR43133:SF46">
    <property type="entry name" value="RNA POLYMERASE SIGMA-70 FACTOR ECF SUBFAMILY"/>
    <property type="match status" value="1"/>
</dbReference>
<dbReference type="PANTHER" id="PTHR43133">
    <property type="entry name" value="RNA POLYMERASE ECF-TYPE SIGMA FACTO"/>
    <property type="match status" value="1"/>
</dbReference>
<keyword evidence="2" id="KW-0805">Transcription regulation</keyword>
<keyword evidence="4" id="KW-0804">Transcription</keyword>
<dbReference type="GO" id="GO:0016987">
    <property type="term" value="F:sigma factor activity"/>
    <property type="evidence" value="ECO:0007669"/>
    <property type="project" value="UniProtKB-KW"/>
</dbReference>
<comment type="similarity">
    <text evidence="1">Belongs to the sigma-70 factor family. ECF subfamily.</text>
</comment>
<name>A0A2K9PV49_9FLAO</name>
<dbReference type="RefSeq" id="WP_102757334.1">
    <property type="nucleotide sequence ID" value="NZ_CP025791.1"/>
</dbReference>
<evidence type="ECO:0000256" key="1">
    <source>
        <dbReference type="ARBA" id="ARBA00010641"/>
    </source>
</evidence>
<proteinExistence type="inferred from homology"/>
<dbReference type="SUPFAM" id="SSF88946">
    <property type="entry name" value="Sigma2 domain of RNA polymerase sigma factors"/>
    <property type="match status" value="1"/>
</dbReference>
<dbReference type="InterPro" id="IPR013325">
    <property type="entry name" value="RNA_pol_sigma_r2"/>
</dbReference>
<dbReference type="KEGG" id="fek:C1H87_19005"/>
<feature type="transmembrane region" description="Helical" evidence="5">
    <location>
        <begin position="193"/>
        <end position="209"/>
    </location>
</feature>
<keyword evidence="5" id="KW-1133">Transmembrane helix</keyword>
<organism evidence="7 8">
    <name type="scientific">Flavivirga eckloniae</name>
    <dbReference type="NCBI Taxonomy" id="1803846"/>
    <lineage>
        <taxon>Bacteria</taxon>
        <taxon>Pseudomonadati</taxon>
        <taxon>Bacteroidota</taxon>
        <taxon>Flavobacteriia</taxon>
        <taxon>Flavobacteriales</taxon>
        <taxon>Flavobacteriaceae</taxon>
        <taxon>Flavivirga</taxon>
    </lineage>
</organism>
<evidence type="ECO:0000313" key="7">
    <source>
        <dbReference type="EMBL" id="AUP80688.1"/>
    </source>
</evidence>
<dbReference type="InterPro" id="IPR039425">
    <property type="entry name" value="RNA_pol_sigma-70-like"/>
</dbReference>
<dbReference type="GO" id="GO:0006352">
    <property type="term" value="P:DNA-templated transcription initiation"/>
    <property type="evidence" value="ECO:0007669"/>
    <property type="project" value="InterPro"/>
</dbReference>
<dbReference type="InterPro" id="IPR036388">
    <property type="entry name" value="WH-like_DNA-bd_sf"/>
</dbReference>
<evidence type="ECO:0000256" key="3">
    <source>
        <dbReference type="ARBA" id="ARBA00023082"/>
    </source>
</evidence>
<evidence type="ECO:0000256" key="4">
    <source>
        <dbReference type="ARBA" id="ARBA00023163"/>
    </source>
</evidence>
<reference evidence="7 8" key="1">
    <citation type="submission" date="2018-01" db="EMBL/GenBank/DDBJ databases">
        <title>Complete genome sequence of Flavivirga eckloniae ECD14 isolated from seaweed Ecklonia cava.</title>
        <authorList>
            <person name="Lee J.H."/>
            <person name="Baik K.S."/>
            <person name="Seong C.N."/>
        </authorList>
    </citation>
    <scope>NUCLEOTIDE SEQUENCE [LARGE SCALE GENOMIC DNA]</scope>
    <source>
        <strain evidence="7 8">ECD14</strain>
    </source>
</reference>
<keyword evidence="5" id="KW-0472">Membrane</keyword>
<dbReference type="InterPro" id="IPR013324">
    <property type="entry name" value="RNA_pol_sigma_r3/r4-like"/>
</dbReference>
<dbReference type="Pfam" id="PF08281">
    <property type="entry name" value="Sigma70_r4_2"/>
    <property type="match status" value="1"/>
</dbReference>
<accession>A0A2K9PV49</accession>
<evidence type="ECO:0000256" key="5">
    <source>
        <dbReference type="SAM" id="Phobius"/>
    </source>
</evidence>
<protein>
    <recommendedName>
        <fullName evidence="6">RNA polymerase sigma factor 70 region 4 type 2 domain-containing protein</fullName>
    </recommendedName>
</protein>
<dbReference type="AlphaFoldDB" id="A0A2K9PV49"/>
<dbReference type="Gene3D" id="1.10.10.10">
    <property type="entry name" value="Winged helix-like DNA-binding domain superfamily/Winged helix DNA-binding domain"/>
    <property type="match status" value="1"/>
</dbReference>
<feature type="domain" description="RNA polymerase sigma factor 70 region 4 type 2" evidence="6">
    <location>
        <begin position="136"/>
        <end position="188"/>
    </location>
</feature>
<keyword evidence="5" id="KW-0812">Transmembrane</keyword>
<dbReference type="SUPFAM" id="SSF88659">
    <property type="entry name" value="Sigma3 and sigma4 domains of RNA polymerase sigma factors"/>
    <property type="match status" value="1"/>
</dbReference>
<evidence type="ECO:0000259" key="6">
    <source>
        <dbReference type="Pfam" id="PF08281"/>
    </source>
</evidence>
<keyword evidence="3" id="KW-0731">Sigma factor</keyword>
<dbReference type="Proteomes" id="UP000235826">
    <property type="component" value="Chromosome"/>
</dbReference>
<dbReference type="GO" id="GO:0003677">
    <property type="term" value="F:DNA binding"/>
    <property type="evidence" value="ECO:0007669"/>
    <property type="project" value="InterPro"/>
</dbReference>
<gene>
    <name evidence="7" type="ORF">C1H87_19005</name>
</gene>
<keyword evidence="8" id="KW-1185">Reference proteome</keyword>